<feature type="region of interest" description="Disordered" evidence="3">
    <location>
        <begin position="37"/>
        <end position="251"/>
    </location>
</feature>
<gene>
    <name evidence="6" type="primary">LARP1B_3</name>
    <name evidence="6" type="ORF">g.101014</name>
</gene>
<evidence type="ECO:0000256" key="2">
    <source>
        <dbReference type="PROSITE-ProRule" id="PRU00332"/>
    </source>
</evidence>
<proteinExistence type="predicted"/>
<dbReference type="SMART" id="SM00715">
    <property type="entry name" value="LA"/>
    <property type="match status" value="1"/>
</dbReference>
<protein>
    <submittedName>
        <fullName evidence="6">La-related protein 1B</fullName>
    </submittedName>
</protein>
<evidence type="ECO:0000259" key="5">
    <source>
        <dbReference type="PROSITE" id="PS50961"/>
    </source>
</evidence>
<accession>A0A1D1XV22</accession>
<reference evidence="6" key="1">
    <citation type="submission" date="2015-07" db="EMBL/GenBank/DDBJ databases">
        <title>Transcriptome Assembly of Anthurium amnicola.</title>
        <authorList>
            <person name="Suzuki J."/>
        </authorList>
    </citation>
    <scope>NUCLEOTIDE SEQUENCE</scope>
</reference>
<name>A0A1D1XV22_9ARAE</name>
<keyword evidence="1 2" id="KW-0694">RNA-binding</keyword>
<dbReference type="InterPro" id="IPR036390">
    <property type="entry name" value="WH_DNA-bd_sf"/>
</dbReference>
<feature type="compositionally biased region" description="Basic residues" evidence="3">
    <location>
        <begin position="231"/>
        <end position="240"/>
    </location>
</feature>
<feature type="region of interest" description="Disordered" evidence="3">
    <location>
        <begin position="345"/>
        <end position="375"/>
    </location>
</feature>
<feature type="compositionally biased region" description="Low complexity" evidence="3">
    <location>
        <begin position="352"/>
        <end position="367"/>
    </location>
</feature>
<feature type="domain" description="HTH La-type RNA-binding" evidence="5">
    <location>
        <begin position="371"/>
        <end position="460"/>
    </location>
</feature>
<organism evidence="6">
    <name type="scientific">Anthurium amnicola</name>
    <dbReference type="NCBI Taxonomy" id="1678845"/>
    <lineage>
        <taxon>Eukaryota</taxon>
        <taxon>Viridiplantae</taxon>
        <taxon>Streptophyta</taxon>
        <taxon>Embryophyta</taxon>
        <taxon>Tracheophyta</taxon>
        <taxon>Spermatophyta</taxon>
        <taxon>Magnoliopsida</taxon>
        <taxon>Liliopsida</taxon>
        <taxon>Araceae</taxon>
        <taxon>Pothoideae</taxon>
        <taxon>Potheae</taxon>
        <taxon>Anthurium</taxon>
    </lineage>
</organism>
<dbReference type="Pfam" id="PF05383">
    <property type="entry name" value="La"/>
    <property type="match status" value="1"/>
</dbReference>
<evidence type="ECO:0000256" key="1">
    <source>
        <dbReference type="ARBA" id="ARBA00022884"/>
    </source>
</evidence>
<dbReference type="InterPro" id="IPR045180">
    <property type="entry name" value="La_dom_prot"/>
</dbReference>
<evidence type="ECO:0000256" key="4">
    <source>
        <dbReference type="SAM" id="SignalP"/>
    </source>
</evidence>
<dbReference type="EMBL" id="GDJX01021718">
    <property type="protein sequence ID" value="JAT46218.1"/>
    <property type="molecule type" value="Transcribed_RNA"/>
</dbReference>
<evidence type="ECO:0000256" key="3">
    <source>
        <dbReference type="SAM" id="MobiDB-lite"/>
    </source>
</evidence>
<dbReference type="InterPro" id="IPR036388">
    <property type="entry name" value="WH-like_DNA-bd_sf"/>
</dbReference>
<feature type="signal peptide" evidence="4">
    <location>
        <begin position="1"/>
        <end position="28"/>
    </location>
</feature>
<dbReference type="InterPro" id="IPR006630">
    <property type="entry name" value="La_HTH"/>
</dbReference>
<dbReference type="AlphaFoldDB" id="A0A1D1XV22"/>
<evidence type="ECO:0000313" key="6">
    <source>
        <dbReference type="EMBL" id="JAT46218.1"/>
    </source>
</evidence>
<dbReference type="Gene3D" id="1.10.10.10">
    <property type="entry name" value="Winged helix-like DNA-binding domain superfamily/Winged helix DNA-binding domain"/>
    <property type="match status" value="1"/>
</dbReference>
<dbReference type="PANTHER" id="PTHR22792:SF108">
    <property type="entry name" value="LA DOMAIN CONTAINING PROTEIN, EXPRESSED"/>
    <property type="match status" value="1"/>
</dbReference>
<sequence length="474" mass="51682">MTLPLSDSSSLALSLSLLCVAESPMATATSLNSHLSALSMAADPDPEPDASDSSSTPTGPPRAQDNGAGDGAPPRRAWGSPTRPATDGAEAAFMEELRASWPVPSRDCRKNPRQDPSEAATSPPSRPGTPAEMPAASSSPGPVSNGDPVTPLVDLDPQQKQVKQKPTWEVRRRGPSPVAAPRPAHSNNSRLPRAPLLPAPRQPQNGRRGRNPHHHDGDYSNNGNGSGGNHHQQRPRHHWNPHPFPHQQPPQVIHDNFHRPMNQLMAGFPIHPLDWGFNPMPVLQWGHDPYMAPPYMGAVVAPPPGMFPHGYFPGPPFPEAFPYSAPPLSPITPPPPPALHPQWFMAPPPPGEAAQQNQPPAQGQPPALDSQQEGEDVEMKLRLQIEYYFCDENLMKDVYLRTCMDDQGWVSVHTIANFPRVLSLTSDLGLILRSLQASSTVEVSAEKMRRKDEWSKWILRLQGPDDGNRDSPEG</sequence>
<dbReference type="PROSITE" id="PS50961">
    <property type="entry name" value="HTH_LA"/>
    <property type="match status" value="1"/>
</dbReference>
<dbReference type="GO" id="GO:0003723">
    <property type="term" value="F:RNA binding"/>
    <property type="evidence" value="ECO:0007669"/>
    <property type="project" value="UniProtKB-UniRule"/>
</dbReference>
<feature type="chain" id="PRO_5008899728" evidence="4">
    <location>
        <begin position="29"/>
        <end position="474"/>
    </location>
</feature>
<keyword evidence="4" id="KW-0732">Signal</keyword>
<feature type="compositionally biased region" description="Basic and acidic residues" evidence="3">
    <location>
        <begin position="106"/>
        <end position="116"/>
    </location>
</feature>
<dbReference type="SUPFAM" id="SSF46785">
    <property type="entry name" value="Winged helix' DNA-binding domain"/>
    <property type="match status" value="1"/>
</dbReference>
<dbReference type="PANTHER" id="PTHR22792">
    <property type="entry name" value="LUPUS LA PROTEIN-RELATED"/>
    <property type="match status" value="1"/>
</dbReference>
<dbReference type="CDD" id="cd07323">
    <property type="entry name" value="LAM"/>
    <property type="match status" value="1"/>
</dbReference>